<keyword evidence="4" id="KW-0547">Nucleotide-binding</keyword>
<comment type="similarity">
    <text evidence="8">Belongs to the QueC family.</text>
</comment>
<evidence type="ECO:0000256" key="3">
    <source>
        <dbReference type="ARBA" id="ARBA00022723"/>
    </source>
</evidence>
<keyword evidence="5" id="KW-0671">Queuosine biosynthesis</keyword>
<organism evidence="11 12">
    <name type="scientific">Fibrisoma montanum</name>
    <dbReference type="NCBI Taxonomy" id="2305895"/>
    <lineage>
        <taxon>Bacteria</taxon>
        <taxon>Pseudomonadati</taxon>
        <taxon>Bacteroidota</taxon>
        <taxon>Cytophagia</taxon>
        <taxon>Cytophagales</taxon>
        <taxon>Spirosomataceae</taxon>
        <taxon>Fibrisoma</taxon>
    </lineage>
</organism>
<name>A0A418ME73_9BACT</name>
<dbReference type="RefSeq" id="WP_119667005.1">
    <property type="nucleotide sequence ID" value="NZ_QXED01000002.1"/>
</dbReference>
<dbReference type="InterPro" id="IPR018317">
    <property type="entry name" value="QueC"/>
</dbReference>
<dbReference type="OrthoDB" id="1426978at2"/>
<dbReference type="GO" id="GO:0016874">
    <property type="term" value="F:ligase activity"/>
    <property type="evidence" value="ECO:0007669"/>
    <property type="project" value="UniProtKB-KW"/>
</dbReference>
<comment type="pathway">
    <text evidence="1">Purine metabolism; 7-cyano-7-deazaguanine biosynthesis.</text>
</comment>
<dbReference type="PANTHER" id="PTHR42914:SF1">
    <property type="entry name" value="7-CYANO-7-DEAZAGUANINE SYNTHASE"/>
    <property type="match status" value="1"/>
</dbReference>
<protein>
    <recommendedName>
        <fullName evidence="9">7-cyano-7-deazaguanine synthase</fullName>
        <ecNumber evidence="9">6.3.4.20</ecNumber>
    </recommendedName>
</protein>
<dbReference type="Pfam" id="PF06508">
    <property type="entry name" value="QueC"/>
    <property type="match status" value="1"/>
</dbReference>
<proteinExistence type="inferred from homology"/>
<dbReference type="PANTHER" id="PTHR42914">
    <property type="entry name" value="7-CYANO-7-DEAZAGUANINE SYNTHASE"/>
    <property type="match status" value="1"/>
</dbReference>
<dbReference type="SUPFAM" id="SSF52402">
    <property type="entry name" value="Adenine nucleotide alpha hydrolases-like"/>
    <property type="match status" value="1"/>
</dbReference>
<evidence type="ECO:0000256" key="1">
    <source>
        <dbReference type="ARBA" id="ARBA00005061"/>
    </source>
</evidence>
<dbReference type="EC" id="6.3.4.20" evidence="9"/>
<evidence type="ECO:0000313" key="12">
    <source>
        <dbReference type="Proteomes" id="UP000283523"/>
    </source>
</evidence>
<reference evidence="11 12" key="1">
    <citation type="submission" date="2018-08" db="EMBL/GenBank/DDBJ databases">
        <title>Fibrisoma montanum sp. nov., isolated from Danxia mountain soil.</title>
        <authorList>
            <person name="Huang Y."/>
        </authorList>
    </citation>
    <scope>NUCLEOTIDE SEQUENCE [LARGE SCALE GENOMIC DNA]</scope>
    <source>
        <strain evidence="11 12">HYT19</strain>
    </source>
</reference>
<keyword evidence="3" id="KW-0479">Metal-binding</keyword>
<dbReference type="AlphaFoldDB" id="A0A418ME73"/>
<comment type="caution">
    <text evidence="11">The sequence shown here is derived from an EMBL/GenBank/DDBJ whole genome shotgun (WGS) entry which is preliminary data.</text>
</comment>
<gene>
    <name evidence="11" type="ORF">DYU11_07315</name>
</gene>
<dbReference type="GO" id="GO:0008616">
    <property type="term" value="P:tRNA queuosine(34) biosynthetic process"/>
    <property type="evidence" value="ECO:0007669"/>
    <property type="project" value="UniProtKB-KW"/>
</dbReference>
<evidence type="ECO:0000256" key="4">
    <source>
        <dbReference type="ARBA" id="ARBA00022741"/>
    </source>
</evidence>
<keyword evidence="2" id="KW-0436">Ligase</keyword>
<dbReference type="Proteomes" id="UP000283523">
    <property type="component" value="Unassembled WGS sequence"/>
</dbReference>
<keyword evidence="7" id="KW-0067">ATP-binding</keyword>
<dbReference type="InterPro" id="IPR014729">
    <property type="entry name" value="Rossmann-like_a/b/a_fold"/>
</dbReference>
<evidence type="ECO:0000313" key="11">
    <source>
        <dbReference type="EMBL" id="RIV25119.1"/>
    </source>
</evidence>
<dbReference type="EMBL" id="QXED01000002">
    <property type="protein sequence ID" value="RIV25119.1"/>
    <property type="molecule type" value="Genomic_DNA"/>
</dbReference>
<comment type="catalytic activity">
    <reaction evidence="10">
        <text>7-carboxy-7-carbaguanine + NH4(+) + 2 ATP = 7-cyano-7-carbaguanine + 2 AMP + 2 diphosphate + 2 H(+)</text>
        <dbReference type="Rhea" id="RHEA:27982"/>
        <dbReference type="ChEBI" id="CHEBI:15378"/>
        <dbReference type="ChEBI" id="CHEBI:28938"/>
        <dbReference type="ChEBI" id="CHEBI:30616"/>
        <dbReference type="ChEBI" id="CHEBI:33019"/>
        <dbReference type="ChEBI" id="CHEBI:45075"/>
        <dbReference type="ChEBI" id="CHEBI:61036"/>
        <dbReference type="ChEBI" id="CHEBI:456215"/>
        <dbReference type="EC" id="6.3.4.20"/>
    </reaction>
</comment>
<evidence type="ECO:0000256" key="9">
    <source>
        <dbReference type="ARBA" id="ARBA00039149"/>
    </source>
</evidence>
<evidence type="ECO:0000256" key="7">
    <source>
        <dbReference type="ARBA" id="ARBA00022840"/>
    </source>
</evidence>
<sequence length="206" mass="22947">MALNNSILLASGGLDSTTLAYWLRSNEIDFLPVFINYGQHCASTELETLRQVLPGKLAKKIEVIDVSAVYKYSQSLLIREPDLWNDKVDYKRLYLPYRSLLLLTVGASFAQSINCNNVYAAFINSNHAQEIDCSAQFFNSLETVFEDYGGVSIIMPFRYMSKYEVAQLGIELKAPIGKSFSCQASSDIPCGACPNCVDRLEAIQSL</sequence>
<accession>A0A418ME73</accession>
<dbReference type="Gene3D" id="3.40.50.620">
    <property type="entry name" value="HUPs"/>
    <property type="match status" value="1"/>
</dbReference>
<evidence type="ECO:0000256" key="8">
    <source>
        <dbReference type="ARBA" id="ARBA00037993"/>
    </source>
</evidence>
<dbReference type="GO" id="GO:0005524">
    <property type="term" value="F:ATP binding"/>
    <property type="evidence" value="ECO:0007669"/>
    <property type="project" value="UniProtKB-KW"/>
</dbReference>
<evidence type="ECO:0000256" key="5">
    <source>
        <dbReference type="ARBA" id="ARBA00022785"/>
    </source>
</evidence>
<keyword evidence="12" id="KW-1185">Reference proteome</keyword>
<evidence type="ECO:0000256" key="2">
    <source>
        <dbReference type="ARBA" id="ARBA00022598"/>
    </source>
</evidence>
<evidence type="ECO:0000256" key="10">
    <source>
        <dbReference type="ARBA" id="ARBA00047890"/>
    </source>
</evidence>
<dbReference type="GO" id="GO:0046872">
    <property type="term" value="F:metal ion binding"/>
    <property type="evidence" value="ECO:0007669"/>
    <property type="project" value="UniProtKB-KW"/>
</dbReference>
<keyword evidence="6" id="KW-0862">Zinc</keyword>
<evidence type="ECO:0000256" key="6">
    <source>
        <dbReference type="ARBA" id="ARBA00022833"/>
    </source>
</evidence>